<evidence type="ECO:0000256" key="3">
    <source>
        <dbReference type="ARBA" id="ARBA00023274"/>
    </source>
</evidence>
<dbReference type="SUPFAM" id="SSF52161">
    <property type="entry name" value="Ribosomal protein L13"/>
    <property type="match status" value="1"/>
</dbReference>
<dbReference type="Gene3D" id="3.90.1180.10">
    <property type="entry name" value="Ribosomal protein L13"/>
    <property type="match status" value="1"/>
</dbReference>
<comment type="similarity">
    <text evidence="1">Belongs to the universal ribosomal protein uL13 family.</text>
</comment>
<organism evidence="4">
    <name type="scientific">uncultured organism</name>
    <dbReference type="NCBI Taxonomy" id="155900"/>
    <lineage>
        <taxon>unclassified sequences</taxon>
        <taxon>environmental samples</taxon>
    </lineage>
</organism>
<dbReference type="Pfam" id="PF00572">
    <property type="entry name" value="Ribosomal_L13"/>
    <property type="match status" value="1"/>
</dbReference>
<dbReference type="NCBIfam" id="TIGR01066">
    <property type="entry name" value="rplM_bact"/>
    <property type="match status" value="1"/>
</dbReference>
<keyword evidence="3" id="KW-0687">Ribonucleoprotein</keyword>
<reference evidence="4" key="1">
    <citation type="submission" date="2019-06" db="EMBL/GenBank/DDBJ databases">
        <authorList>
            <person name="Murdoch R.W."/>
            <person name="Fathepure B."/>
        </authorList>
    </citation>
    <scope>NUCLEOTIDE SEQUENCE</scope>
</reference>
<dbReference type="InterPro" id="IPR005822">
    <property type="entry name" value="Ribosomal_uL13"/>
</dbReference>
<dbReference type="AlphaFoldDB" id="A0A5B8RAR8"/>
<name>A0A5B8RAR8_9ZZZZ</name>
<evidence type="ECO:0000313" key="4">
    <source>
        <dbReference type="EMBL" id="QEA06289.1"/>
    </source>
</evidence>
<dbReference type="FunFam" id="3.90.1180.10:FF:000001">
    <property type="entry name" value="50S ribosomal protein L13"/>
    <property type="match status" value="1"/>
</dbReference>
<dbReference type="InterPro" id="IPR036899">
    <property type="entry name" value="Ribosomal_uL13_sf"/>
</dbReference>
<keyword evidence="2 4" id="KW-0689">Ribosomal protein</keyword>
<dbReference type="GO" id="GO:0003735">
    <property type="term" value="F:structural constituent of ribosome"/>
    <property type="evidence" value="ECO:0007669"/>
    <property type="project" value="InterPro"/>
</dbReference>
<dbReference type="InterPro" id="IPR005823">
    <property type="entry name" value="Ribosomal_uL13_bac-type"/>
</dbReference>
<dbReference type="GO" id="GO:0003729">
    <property type="term" value="F:mRNA binding"/>
    <property type="evidence" value="ECO:0007669"/>
    <property type="project" value="TreeGrafter"/>
</dbReference>
<dbReference type="HAMAP" id="MF_01366">
    <property type="entry name" value="Ribosomal_uL13"/>
    <property type="match status" value="1"/>
</dbReference>
<sequence>MKTFSAKPADVKRDWYVVDAAGKTLGRLASEVAYRLRGKHKPEFTPHVDTGDYIVVINADKVAVTGRKRRDKTYFRFTGYVGNGKTFTFEELQNRSPEQIIELAVKGMMPKGPLGRQMLKKLKVYAGAEHQHHAQQPQALEV</sequence>
<dbReference type="EMBL" id="MN079135">
    <property type="protein sequence ID" value="QEA06289.1"/>
    <property type="molecule type" value="Genomic_DNA"/>
</dbReference>
<dbReference type="PIRSF" id="PIRSF002181">
    <property type="entry name" value="Ribosomal_L13"/>
    <property type="match status" value="1"/>
</dbReference>
<dbReference type="GO" id="GO:1990904">
    <property type="term" value="C:ribonucleoprotein complex"/>
    <property type="evidence" value="ECO:0007669"/>
    <property type="project" value="UniProtKB-KW"/>
</dbReference>
<dbReference type="PANTHER" id="PTHR11545">
    <property type="entry name" value="RIBOSOMAL PROTEIN L13"/>
    <property type="match status" value="1"/>
</dbReference>
<dbReference type="CDD" id="cd00392">
    <property type="entry name" value="Ribosomal_L13"/>
    <property type="match status" value="1"/>
</dbReference>
<evidence type="ECO:0000256" key="1">
    <source>
        <dbReference type="ARBA" id="ARBA00006227"/>
    </source>
</evidence>
<gene>
    <name evidence="4" type="primary">rplM_1</name>
    <name evidence="4" type="ORF">KBTEX_02620</name>
</gene>
<dbReference type="PANTHER" id="PTHR11545:SF2">
    <property type="entry name" value="LARGE RIBOSOMAL SUBUNIT PROTEIN UL13M"/>
    <property type="match status" value="1"/>
</dbReference>
<evidence type="ECO:0000256" key="2">
    <source>
        <dbReference type="ARBA" id="ARBA00022980"/>
    </source>
</evidence>
<proteinExistence type="inferred from homology"/>
<accession>A0A5B8RAR8</accession>
<protein>
    <submittedName>
        <fullName evidence="4">50S ribosomal protein L13</fullName>
    </submittedName>
</protein>